<reference evidence="1" key="1">
    <citation type="submission" date="2020-12" db="EMBL/GenBank/DDBJ databases">
        <title>Ramlibacter sp. nov., isolated from a freshwater alga, Cryptomonas.</title>
        <authorList>
            <person name="Kim H.M."/>
            <person name="Jeon C.O."/>
        </authorList>
    </citation>
    <scope>NUCLEOTIDE SEQUENCE</scope>
    <source>
        <strain evidence="1">CrO1</strain>
    </source>
</reference>
<dbReference type="Proteomes" id="UP000617041">
    <property type="component" value="Unassembled WGS sequence"/>
</dbReference>
<dbReference type="AlphaFoldDB" id="A0A934URF1"/>
<proteinExistence type="predicted"/>
<evidence type="ECO:0000313" key="1">
    <source>
        <dbReference type="EMBL" id="MBK0392467.1"/>
    </source>
</evidence>
<dbReference type="RefSeq" id="WP_200787402.1">
    <property type="nucleotide sequence ID" value="NZ_JAEDAO010000001.1"/>
</dbReference>
<keyword evidence="2" id="KW-1185">Reference proteome</keyword>
<evidence type="ECO:0000313" key="2">
    <source>
        <dbReference type="Proteomes" id="UP000617041"/>
    </source>
</evidence>
<gene>
    <name evidence="1" type="ORF">I8E28_07675</name>
</gene>
<organism evidence="1 2">
    <name type="scientific">Ramlibacter algicola</name>
    <dbReference type="NCBI Taxonomy" id="2795217"/>
    <lineage>
        <taxon>Bacteria</taxon>
        <taxon>Pseudomonadati</taxon>
        <taxon>Pseudomonadota</taxon>
        <taxon>Betaproteobacteria</taxon>
        <taxon>Burkholderiales</taxon>
        <taxon>Comamonadaceae</taxon>
        <taxon>Ramlibacter</taxon>
    </lineage>
</organism>
<protein>
    <submittedName>
        <fullName evidence="1">N-acetyltransferase</fullName>
    </submittedName>
</protein>
<accession>A0A934URF1</accession>
<name>A0A934URF1_9BURK</name>
<sequence>MRIDVSLAHRDLDAELASLHARMQRRGEALHALPTLAMHVPMPGLAVRYREVDGEFHLYVEDRARGVLAGCTVFQRVAELDRHAGRHVRSPHSRYAHAYRRRGLASALYRWALNAGLCLLSGPRQSAGAHQLWLALARSYELALVHTGDSQLRLLGPDREGRAMGDLGTRMLLLGTGWTPASATGSSAIVAHVGAC</sequence>
<dbReference type="EMBL" id="JAEDAO010000001">
    <property type="protein sequence ID" value="MBK0392467.1"/>
    <property type="molecule type" value="Genomic_DNA"/>
</dbReference>
<comment type="caution">
    <text evidence="1">The sequence shown here is derived from an EMBL/GenBank/DDBJ whole genome shotgun (WGS) entry which is preliminary data.</text>
</comment>